<dbReference type="SUPFAM" id="SSF52058">
    <property type="entry name" value="L domain-like"/>
    <property type="match status" value="1"/>
</dbReference>
<sequence length="527" mass="59480">MSSAPIPYLAMLPSEIWLACWTLCSARQLRRLSLVCHFFQSLCLPLLFQTQSVDTIDLMRVDWIAKVHRLHRAAVRLERIADGPRVRMVRSWTFAANRNLVSLSRFCSHITNIGMVDAMYERVVTAFSSTLGRYQRLRSLNIQGFLIDKPFRDTLVSLPMLEEVTLGTCDIPARDGVLLDLKFFSMSNTGGHGTEDLSQKSLELVSPGRLQSLKIDGWGDTIPLMTGFGGQRFPHLTQLSLDTIFDLSLFLRFLTQCPRLQILSARRHNGRPSLSSHVHPETIPLLRSIDAPLDLVRALTPNRPVRDVLVQPGCSLSAEDFTLAVLDISNASVPVRSLTLPSTYPTLESLNTMSSLFPGLTSLSMEIRCEERISFRCGGRFRGGKYQTPEVDAHLPDVCDAGAFDSLPPEEVSDTEEEQPSPAVHVALEMHPEMPDSVRLHEVLRWICSGLVSLPAEIEILRFPIRRYRSKSTELSVEHQHQIIAALSRMYPSLRELEMGHHNNPHWERNGILWKRKGVNSYIQVDM</sequence>
<protein>
    <recommendedName>
        <fullName evidence="4">F-box domain-containing protein</fullName>
    </recommendedName>
</protein>
<dbReference type="InterPro" id="IPR032675">
    <property type="entry name" value="LRR_dom_sf"/>
</dbReference>
<evidence type="ECO:0000313" key="2">
    <source>
        <dbReference type="EMBL" id="KAJ7323028.1"/>
    </source>
</evidence>
<organism evidence="2 3">
    <name type="scientific">Mycena albidolilacea</name>
    <dbReference type="NCBI Taxonomy" id="1033008"/>
    <lineage>
        <taxon>Eukaryota</taxon>
        <taxon>Fungi</taxon>
        <taxon>Dikarya</taxon>
        <taxon>Basidiomycota</taxon>
        <taxon>Agaricomycotina</taxon>
        <taxon>Agaricomycetes</taxon>
        <taxon>Agaricomycetidae</taxon>
        <taxon>Agaricales</taxon>
        <taxon>Marasmiineae</taxon>
        <taxon>Mycenaceae</taxon>
        <taxon>Mycena</taxon>
    </lineage>
</organism>
<evidence type="ECO:0008006" key="4">
    <source>
        <dbReference type="Google" id="ProtNLM"/>
    </source>
</evidence>
<dbReference type="EMBL" id="JARIHO010000048">
    <property type="protein sequence ID" value="KAJ7323028.1"/>
    <property type="molecule type" value="Genomic_DNA"/>
</dbReference>
<dbReference type="Gene3D" id="3.80.10.10">
    <property type="entry name" value="Ribonuclease Inhibitor"/>
    <property type="match status" value="1"/>
</dbReference>
<evidence type="ECO:0000313" key="3">
    <source>
        <dbReference type="Proteomes" id="UP001218218"/>
    </source>
</evidence>
<gene>
    <name evidence="2" type="ORF">DFH08DRAFT_969659</name>
</gene>
<proteinExistence type="predicted"/>
<dbReference type="Proteomes" id="UP001218218">
    <property type="component" value="Unassembled WGS sequence"/>
</dbReference>
<comment type="caution">
    <text evidence="2">The sequence shown here is derived from an EMBL/GenBank/DDBJ whole genome shotgun (WGS) entry which is preliminary data.</text>
</comment>
<feature type="signal peptide" evidence="1">
    <location>
        <begin position="1"/>
        <end position="26"/>
    </location>
</feature>
<dbReference type="AlphaFoldDB" id="A0AAD6ZHQ8"/>
<evidence type="ECO:0000256" key="1">
    <source>
        <dbReference type="SAM" id="SignalP"/>
    </source>
</evidence>
<feature type="chain" id="PRO_5042108841" description="F-box domain-containing protein" evidence="1">
    <location>
        <begin position="27"/>
        <end position="527"/>
    </location>
</feature>
<keyword evidence="3" id="KW-1185">Reference proteome</keyword>
<reference evidence="2" key="1">
    <citation type="submission" date="2023-03" db="EMBL/GenBank/DDBJ databases">
        <title>Massive genome expansion in bonnet fungi (Mycena s.s.) driven by repeated elements and novel gene families across ecological guilds.</title>
        <authorList>
            <consortium name="Lawrence Berkeley National Laboratory"/>
            <person name="Harder C.B."/>
            <person name="Miyauchi S."/>
            <person name="Viragh M."/>
            <person name="Kuo A."/>
            <person name="Thoen E."/>
            <person name="Andreopoulos B."/>
            <person name="Lu D."/>
            <person name="Skrede I."/>
            <person name="Drula E."/>
            <person name="Henrissat B."/>
            <person name="Morin E."/>
            <person name="Kohler A."/>
            <person name="Barry K."/>
            <person name="LaButti K."/>
            <person name="Morin E."/>
            <person name="Salamov A."/>
            <person name="Lipzen A."/>
            <person name="Mereny Z."/>
            <person name="Hegedus B."/>
            <person name="Baldrian P."/>
            <person name="Stursova M."/>
            <person name="Weitz H."/>
            <person name="Taylor A."/>
            <person name="Grigoriev I.V."/>
            <person name="Nagy L.G."/>
            <person name="Martin F."/>
            <person name="Kauserud H."/>
        </authorList>
    </citation>
    <scope>NUCLEOTIDE SEQUENCE</scope>
    <source>
        <strain evidence="2">CBHHK002</strain>
    </source>
</reference>
<accession>A0AAD6ZHQ8</accession>
<keyword evidence="1" id="KW-0732">Signal</keyword>
<name>A0AAD6ZHQ8_9AGAR</name>